<dbReference type="Proteomes" id="UP001241377">
    <property type="component" value="Unassembled WGS sequence"/>
</dbReference>
<dbReference type="EMBL" id="JASBWR010000008">
    <property type="protein sequence ID" value="KAJ9111384.1"/>
    <property type="molecule type" value="Genomic_DNA"/>
</dbReference>
<sequence length="1428" mass="155323">MVSVTAARAPYLASATTLIKALKSPHDPPQPDWPNKIEIASRAWQQKDDIGHGIGGRVGDIVREWLLESWIRTKGTKGAKNTLLNYSYHDLLRTILQDTPSSSGTIISTTQSHQFLTAFLVALRISLEHGTEELLSSASRTFNVLFGYSNASSSSNGAPKPIDDSMSGVLVRAESWLETLGGLLALCSYITDMQDSASKNGQSTTPALHLDTEHSQGLLSLTQLVVLETNASLAISQTRRKPQTQSSQASSTESMQDPSETIIRELVFPPQGQKPLDLQTLLATLSFLPALSQEYVTALQTNRYSIFPPPSTSGSGRSKTGSNIPPDVYVGDKVREAVRGYVRIISQCLSEVSQNLHSLTEGKKDNTSVSAEHVILEIWKTRCSLWTVVKQWGGYFEGDEAWRQLVTEAVGVASNWLSTTGFREIFSQVNQVPEKTVQPGKGKSTPKADAGFREATFALVEKLFSILLELDYGACKVDIEDQGMRVLAASLLVRHYALTSDTLPAIQVALHYHTLTQSIPEFATLLASVVQCCFSSAVSDTMPYRDIYVHLASGPLVTAEFSKQLEKAASGAFVGGISEERGWGKAVTCLGEALRRNLQQIQVAKTETSSKAQSEVPSKRRRKNDGTSAPVSSAIVELSAPAGTFAILSRLMAIVLQAAYAKGHGYEKNGRADDVLALVDKIGDLWHGETNDAFGDEATAGLIRLRRADQLLRREFFDVVHTAAQGQPETRFEQTNLQLQIPALTGKPSNQPLSELLLRLAEQLHSNAWTGKIVDLKSGCFTTALWHIVAQRGLSIIEEIATEGELSNFAALLLSMSAASFQSLTPSLHSDELLLSEAIQRITKSAEFWELTRMRSAILSAIKTLLEDEAATSDTAVFAFLLGAPSDFLSKNVRGLAIRRAYAIDASSSAPGSLNVLKASERELIRRFMVKIVKDTDYVGPLAEADVLMRLISETIPTSDDLERITQELISIAINALLRDSRTLKSKNVLKLLVAKVHNKFLEALPLIERARLSSALQQLFNTAALRPDLLADDITTQLTPLSSSVLSTFTSQLGQNDPILFSDGQMETINRITTISAVIAYRSKLSLSFDKEKCQDLASRLCVTAMKSFGTSNQNATYQGEQLACSLLKWILVQSNPSQNVIDMKAFFSKWLAFVALLGKFWLTSRARATVILVHQDVSDMLAVCHATILPARQTAAAHQDSHIPTSRDTAHPHLVAILSTVNTLVRHRRDLVINVLPHVMKLYARIFVLFGTPRGRGSVGASVERSKRLIKKDWPAWLSDGSALSLGAEDARLFARALATLSSRTTIRSTSTSSANQASGTMIGQLSKHAPVLLIAYIRAVAHPLYTIPASSRHELVPGIAAMCEAVVAGGKSMLGGLGSGGNENRSAESIGEAFGLGEGAGGEGELVLWGDMWRAWRRSRYVGQG</sequence>
<evidence type="ECO:0000313" key="2">
    <source>
        <dbReference type="Proteomes" id="UP001241377"/>
    </source>
</evidence>
<proteinExistence type="predicted"/>
<keyword evidence="2" id="KW-1185">Reference proteome</keyword>
<organism evidence="1 2">
    <name type="scientific">Naganishia cerealis</name>
    <dbReference type="NCBI Taxonomy" id="610337"/>
    <lineage>
        <taxon>Eukaryota</taxon>
        <taxon>Fungi</taxon>
        <taxon>Dikarya</taxon>
        <taxon>Basidiomycota</taxon>
        <taxon>Agaricomycotina</taxon>
        <taxon>Tremellomycetes</taxon>
        <taxon>Filobasidiales</taxon>
        <taxon>Filobasidiaceae</taxon>
        <taxon>Naganishia</taxon>
    </lineage>
</organism>
<reference evidence="1" key="1">
    <citation type="submission" date="2023-04" db="EMBL/GenBank/DDBJ databases">
        <title>Draft Genome sequencing of Naganishia species isolated from polar environments using Oxford Nanopore Technology.</title>
        <authorList>
            <person name="Leo P."/>
            <person name="Venkateswaran K."/>
        </authorList>
    </citation>
    <scope>NUCLEOTIDE SEQUENCE</scope>
    <source>
        <strain evidence="1">MNA-CCFEE 5261</strain>
    </source>
</reference>
<accession>A0ACC2WHZ0</accession>
<evidence type="ECO:0000313" key="1">
    <source>
        <dbReference type="EMBL" id="KAJ9111384.1"/>
    </source>
</evidence>
<protein>
    <submittedName>
        <fullName evidence="1">Uncharacterized protein</fullName>
    </submittedName>
</protein>
<name>A0ACC2WHZ0_9TREE</name>
<comment type="caution">
    <text evidence="1">The sequence shown here is derived from an EMBL/GenBank/DDBJ whole genome shotgun (WGS) entry which is preliminary data.</text>
</comment>
<gene>
    <name evidence="1" type="ORF">QFC19_001152</name>
</gene>